<name>A0A1S6INJ1_9LACT</name>
<organism evidence="2 3">
    <name type="scientific">Jeotgalibaca dankookensis</name>
    <dbReference type="NCBI Taxonomy" id="708126"/>
    <lineage>
        <taxon>Bacteria</taxon>
        <taxon>Bacillati</taxon>
        <taxon>Bacillota</taxon>
        <taxon>Bacilli</taxon>
        <taxon>Lactobacillales</taxon>
        <taxon>Carnobacteriaceae</taxon>
        <taxon>Jeotgalibaca</taxon>
    </lineage>
</organism>
<evidence type="ECO:0000313" key="3">
    <source>
        <dbReference type="Proteomes" id="UP000188993"/>
    </source>
</evidence>
<keyword evidence="2" id="KW-0378">Hydrolase</keyword>
<dbReference type="Proteomes" id="UP000188993">
    <property type="component" value="Chromosome"/>
</dbReference>
<accession>A0A1S6INJ1</accession>
<dbReference type="AlphaFoldDB" id="A0A1S6INJ1"/>
<dbReference type="SUPFAM" id="SSF53474">
    <property type="entry name" value="alpha/beta-Hydrolases"/>
    <property type="match status" value="1"/>
</dbReference>
<reference evidence="2 3" key="1">
    <citation type="journal article" date="2014" name="Int. J. Syst. Evol. Microbiol.">
        <title>Jeotgalibaca dankookensis gen. nov., sp. nov., a member of the family Carnobacteriaceae, isolated from seujeot (Korean traditional food).</title>
        <authorList>
            <person name="Lee D.G."/>
            <person name="Trujillo M.E."/>
            <person name="Kang H."/>
            <person name="Ahn T.Y."/>
        </authorList>
    </citation>
    <scope>NUCLEOTIDE SEQUENCE [LARGE SCALE GENOMIC DNA]</scope>
    <source>
        <strain evidence="2 3">EX-07</strain>
    </source>
</reference>
<gene>
    <name evidence="2" type="primary">mhqD</name>
    <name evidence="2" type="ORF">BW727_100730</name>
</gene>
<sequence>MNRFFKRHREGEYDWEDLEVRGENLYKFIVEKSQQYNFDIADVVLVGFSNGSNIAIKIMLQHPEALKKAALFAPMYPTDVPVEQDFNEIDVFLSLGEGDPIVSEAESVRVIDLFKKRNAEVTVAWVNGHTLTQEVALKAKNWLNK</sequence>
<keyword evidence="3" id="KW-1185">Reference proteome</keyword>
<evidence type="ECO:0000313" key="2">
    <source>
        <dbReference type="EMBL" id="AQS53123.1"/>
    </source>
</evidence>
<dbReference type="EMBL" id="CP019728">
    <property type="protein sequence ID" value="AQS53123.1"/>
    <property type="molecule type" value="Genomic_DNA"/>
</dbReference>
<evidence type="ECO:0000259" key="1">
    <source>
        <dbReference type="Pfam" id="PF02230"/>
    </source>
</evidence>
<proteinExistence type="predicted"/>
<dbReference type="GO" id="GO:0016787">
    <property type="term" value="F:hydrolase activity"/>
    <property type="evidence" value="ECO:0007669"/>
    <property type="project" value="UniProtKB-KW"/>
</dbReference>
<feature type="domain" description="Phospholipase/carboxylesterase/thioesterase" evidence="1">
    <location>
        <begin position="25"/>
        <end position="144"/>
    </location>
</feature>
<dbReference type="InterPro" id="IPR029058">
    <property type="entry name" value="AB_hydrolase_fold"/>
</dbReference>
<dbReference type="Pfam" id="PF02230">
    <property type="entry name" value="Abhydrolase_2"/>
    <property type="match status" value="1"/>
</dbReference>
<protein>
    <submittedName>
        <fullName evidence="2">Putative hydrolase MhqD</fullName>
        <ecNumber evidence="2">3.1.-.-</ecNumber>
    </submittedName>
</protein>
<dbReference type="Gene3D" id="3.40.50.1820">
    <property type="entry name" value="alpha/beta hydrolase"/>
    <property type="match status" value="1"/>
</dbReference>
<dbReference type="EC" id="3.1.-.-" evidence="2"/>
<dbReference type="KEGG" id="jda:BW727_100730"/>
<dbReference type="STRING" id="708126.BW727_100730"/>
<dbReference type="InterPro" id="IPR003140">
    <property type="entry name" value="PLipase/COase/thioEstase"/>
</dbReference>